<accession>A0AAD5YG42</accession>
<dbReference type="GO" id="GO:0003677">
    <property type="term" value="F:DNA binding"/>
    <property type="evidence" value="ECO:0007669"/>
    <property type="project" value="InterPro"/>
</dbReference>
<dbReference type="GO" id="GO:0006351">
    <property type="term" value="P:DNA-templated transcription"/>
    <property type="evidence" value="ECO:0007669"/>
    <property type="project" value="InterPro"/>
</dbReference>
<feature type="domain" description="Xylanolytic transcriptional activator regulatory" evidence="7">
    <location>
        <begin position="200"/>
        <end position="309"/>
    </location>
</feature>
<comment type="caution">
    <text evidence="8">The sequence shown here is derived from an EMBL/GenBank/DDBJ whole genome shotgun (WGS) entry which is preliminary data.</text>
</comment>
<gene>
    <name evidence="8" type="ORF">NLI96_g3969</name>
</gene>
<dbReference type="AlphaFoldDB" id="A0AAD5YG42"/>
<keyword evidence="2" id="KW-0479">Metal-binding</keyword>
<evidence type="ECO:0000256" key="1">
    <source>
        <dbReference type="ARBA" id="ARBA00004123"/>
    </source>
</evidence>
<reference evidence="8" key="1">
    <citation type="submission" date="2022-07" db="EMBL/GenBank/DDBJ databases">
        <title>Genome Sequence of Physisporinus lineatus.</title>
        <authorList>
            <person name="Buettner E."/>
        </authorList>
    </citation>
    <scope>NUCLEOTIDE SEQUENCE</scope>
    <source>
        <strain evidence="8">VT162</strain>
    </source>
</reference>
<dbReference type="GO" id="GO:0008270">
    <property type="term" value="F:zinc ion binding"/>
    <property type="evidence" value="ECO:0007669"/>
    <property type="project" value="InterPro"/>
</dbReference>
<name>A0AAD5YG42_9APHY</name>
<evidence type="ECO:0000313" key="8">
    <source>
        <dbReference type="EMBL" id="KAJ3486802.1"/>
    </source>
</evidence>
<keyword evidence="3" id="KW-0805">Transcription regulation</keyword>
<protein>
    <recommendedName>
        <fullName evidence="7">Xylanolytic transcriptional activator regulatory domain-containing protein</fullName>
    </recommendedName>
</protein>
<organism evidence="8 9">
    <name type="scientific">Meripilus lineatus</name>
    <dbReference type="NCBI Taxonomy" id="2056292"/>
    <lineage>
        <taxon>Eukaryota</taxon>
        <taxon>Fungi</taxon>
        <taxon>Dikarya</taxon>
        <taxon>Basidiomycota</taxon>
        <taxon>Agaricomycotina</taxon>
        <taxon>Agaricomycetes</taxon>
        <taxon>Polyporales</taxon>
        <taxon>Meripilaceae</taxon>
        <taxon>Meripilus</taxon>
    </lineage>
</organism>
<dbReference type="PANTHER" id="PTHR47338:SF5">
    <property type="entry name" value="ZN(II)2CYS6 TRANSCRIPTION FACTOR (EUROFUNG)"/>
    <property type="match status" value="1"/>
</dbReference>
<comment type="subcellular location">
    <subcellularLocation>
        <location evidence="1">Nucleus</location>
    </subcellularLocation>
</comment>
<evidence type="ECO:0000256" key="4">
    <source>
        <dbReference type="ARBA" id="ARBA00023163"/>
    </source>
</evidence>
<dbReference type="GO" id="GO:0000981">
    <property type="term" value="F:DNA-binding transcription factor activity, RNA polymerase II-specific"/>
    <property type="evidence" value="ECO:0007669"/>
    <property type="project" value="InterPro"/>
</dbReference>
<feature type="region of interest" description="Disordered" evidence="6">
    <location>
        <begin position="356"/>
        <end position="378"/>
    </location>
</feature>
<keyword evidence="9" id="KW-1185">Reference proteome</keyword>
<evidence type="ECO:0000256" key="3">
    <source>
        <dbReference type="ARBA" id="ARBA00023015"/>
    </source>
</evidence>
<evidence type="ECO:0000256" key="6">
    <source>
        <dbReference type="SAM" id="MobiDB-lite"/>
    </source>
</evidence>
<evidence type="ECO:0000256" key="2">
    <source>
        <dbReference type="ARBA" id="ARBA00022723"/>
    </source>
</evidence>
<sequence>MASRNSSDVHKPSSSKRSPPQATHTTFAQMTLVPHPDPVQPPPIVSEPPTVAFVKGGKRKRLSKVCSTLLHVGGTSRVLRPAMPVTKASGAVMVQLALEHLHDVNMHPNANPGAYLPIQTDPSLDSGRRQSFAEDPAARAARRMADVNSNPSIKRARPEALAVNVAITAPLAAATISGVESNHKSPSALLDPSTTHELVNLFFTHCNPSRLIIHKPSFSAALAHEQVPSYLLLAICANAAPLSKEHGVKSSPPRLAGVPFFQEAVSIMFDASGRLLAEPSLCTAQALCLLEMHEVAASHSWTKHYRYFGKNHPHPQISGAVRLMADYLSPVPSFCLDISPHVPCALYLPLLTPPRPRTADSRGESPNPETRPRTPYPSSLPWIPNRVYRKGMCQEVLLARTMYGLDQWYLYIPTAAAKKR</sequence>
<dbReference type="GO" id="GO:0005634">
    <property type="term" value="C:nucleus"/>
    <property type="evidence" value="ECO:0007669"/>
    <property type="project" value="UniProtKB-SubCell"/>
</dbReference>
<dbReference type="CDD" id="cd12148">
    <property type="entry name" value="fungal_TF_MHR"/>
    <property type="match status" value="1"/>
</dbReference>
<dbReference type="InterPro" id="IPR050815">
    <property type="entry name" value="TF_fung"/>
</dbReference>
<proteinExistence type="predicted"/>
<evidence type="ECO:0000259" key="7">
    <source>
        <dbReference type="Pfam" id="PF04082"/>
    </source>
</evidence>
<evidence type="ECO:0000256" key="5">
    <source>
        <dbReference type="ARBA" id="ARBA00023242"/>
    </source>
</evidence>
<keyword evidence="4" id="KW-0804">Transcription</keyword>
<dbReference type="Proteomes" id="UP001212997">
    <property type="component" value="Unassembled WGS sequence"/>
</dbReference>
<evidence type="ECO:0000313" key="9">
    <source>
        <dbReference type="Proteomes" id="UP001212997"/>
    </source>
</evidence>
<dbReference type="PANTHER" id="PTHR47338">
    <property type="entry name" value="ZN(II)2CYS6 TRANSCRIPTION FACTOR (EUROFUNG)-RELATED"/>
    <property type="match status" value="1"/>
</dbReference>
<keyword evidence="5" id="KW-0539">Nucleus</keyword>
<dbReference type="EMBL" id="JANAWD010000110">
    <property type="protein sequence ID" value="KAJ3486802.1"/>
    <property type="molecule type" value="Genomic_DNA"/>
</dbReference>
<feature type="compositionally biased region" description="Polar residues" evidence="6">
    <location>
        <begin position="15"/>
        <end position="26"/>
    </location>
</feature>
<feature type="region of interest" description="Disordered" evidence="6">
    <location>
        <begin position="1"/>
        <end position="26"/>
    </location>
</feature>
<dbReference type="Pfam" id="PF04082">
    <property type="entry name" value="Fungal_trans"/>
    <property type="match status" value="1"/>
</dbReference>
<dbReference type="InterPro" id="IPR007219">
    <property type="entry name" value="XnlR_reg_dom"/>
</dbReference>